<dbReference type="GO" id="GO:0004665">
    <property type="term" value="F:prephenate dehydrogenase (NADP+) activity"/>
    <property type="evidence" value="ECO:0007669"/>
    <property type="project" value="InterPro"/>
</dbReference>
<dbReference type="SUPFAM" id="SSF55021">
    <property type="entry name" value="ACT-like"/>
    <property type="match status" value="1"/>
</dbReference>
<evidence type="ECO:0000256" key="5">
    <source>
        <dbReference type="ARBA" id="ARBA00022498"/>
    </source>
</evidence>
<dbReference type="HOGENOM" id="CLU_055968_2_1_9"/>
<dbReference type="AlphaFoldDB" id="C8W3C8"/>
<evidence type="ECO:0000256" key="2">
    <source>
        <dbReference type="ARBA" id="ARBA00007964"/>
    </source>
</evidence>
<dbReference type="Gene3D" id="3.40.50.720">
    <property type="entry name" value="NAD(P)-binding Rossmann-like Domain"/>
    <property type="match status" value="1"/>
</dbReference>
<dbReference type="KEGG" id="dae:Dtox_1009"/>
<name>C8W3C8_DESAS</name>
<evidence type="ECO:0000256" key="4">
    <source>
        <dbReference type="ARBA" id="ARBA00016891"/>
    </source>
</evidence>
<comment type="pathway">
    <text evidence="1">Amino-acid biosynthesis; L-tyrosine biosynthesis; (4-hydroxyphenyl)pyruvate from prephenate (NAD(+) route): step 1/1.</text>
</comment>
<protein>
    <recommendedName>
        <fullName evidence="4">Prephenate dehydrogenase</fullName>
        <ecNumber evidence="3">1.3.1.12</ecNumber>
    </recommendedName>
</protein>
<keyword evidence="5" id="KW-0827">Tyrosine biosynthesis</keyword>
<organism evidence="13 14">
    <name type="scientific">Desulfofarcimen acetoxidans (strain ATCC 49208 / DSM 771 / KCTC 5769 / VKM B-1644 / 5575)</name>
    <name type="common">Desulfotomaculum acetoxidans</name>
    <dbReference type="NCBI Taxonomy" id="485916"/>
    <lineage>
        <taxon>Bacteria</taxon>
        <taxon>Bacillati</taxon>
        <taxon>Bacillota</taxon>
        <taxon>Clostridia</taxon>
        <taxon>Eubacteriales</taxon>
        <taxon>Peptococcaceae</taxon>
        <taxon>Desulfofarcimen</taxon>
    </lineage>
</organism>
<comment type="similarity">
    <text evidence="2">Belongs to the prephenate/arogenate dehydrogenase family.</text>
</comment>
<dbReference type="Gene3D" id="1.10.3660.10">
    <property type="entry name" value="6-phosphogluconate dehydrogenase C-terminal like domain"/>
    <property type="match status" value="1"/>
</dbReference>
<feature type="domain" description="Prephenate/arogenate dehydrogenase" evidence="11">
    <location>
        <begin position="3"/>
        <end position="290"/>
    </location>
</feature>
<dbReference type="Pfam" id="PF01842">
    <property type="entry name" value="ACT"/>
    <property type="match status" value="1"/>
</dbReference>
<dbReference type="SUPFAM" id="SSF51735">
    <property type="entry name" value="NAD(P)-binding Rossmann-fold domains"/>
    <property type="match status" value="1"/>
</dbReference>
<keyword evidence="7 13" id="KW-0560">Oxidoreductase</keyword>
<dbReference type="PANTHER" id="PTHR21363:SF0">
    <property type="entry name" value="PREPHENATE DEHYDROGENASE [NADP(+)]"/>
    <property type="match status" value="1"/>
</dbReference>
<comment type="catalytic activity">
    <reaction evidence="10">
        <text>prephenate + NAD(+) = 3-(4-hydroxyphenyl)pyruvate + CO2 + NADH</text>
        <dbReference type="Rhea" id="RHEA:13869"/>
        <dbReference type="ChEBI" id="CHEBI:16526"/>
        <dbReference type="ChEBI" id="CHEBI:29934"/>
        <dbReference type="ChEBI" id="CHEBI:36242"/>
        <dbReference type="ChEBI" id="CHEBI:57540"/>
        <dbReference type="ChEBI" id="CHEBI:57945"/>
        <dbReference type="EC" id="1.3.1.12"/>
    </reaction>
</comment>
<dbReference type="InterPro" id="IPR045865">
    <property type="entry name" value="ACT-like_dom_sf"/>
</dbReference>
<dbReference type="RefSeq" id="WP_015756610.1">
    <property type="nucleotide sequence ID" value="NC_013216.1"/>
</dbReference>
<dbReference type="InterPro" id="IPR046826">
    <property type="entry name" value="PDH_N"/>
</dbReference>
<dbReference type="eggNOG" id="COG0287">
    <property type="taxonomic scope" value="Bacteria"/>
</dbReference>
<dbReference type="FunFam" id="1.10.3660.10:FF:000003">
    <property type="entry name" value="Prephenate dehydrogenase"/>
    <property type="match status" value="1"/>
</dbReference>
<evidence type="ECO:0000256" key="1">
    <source>
        <dbReference type="ARBA" id="ARBA00005067"/>
    </source>
</evidence>
<proteinExistence type="inferred from homology"/>
<dbReference type="OrthoDB" id="9802008at2"/>
<dbReference type="PROSITE" id="PS51176">
    <property type="entry name" value="PDH_ADH"/>
    <property type="match status" value="1"/>
</dbReference>
<keyword evidence="9" id="KW-0057">Aromatic amino acid biosynthesis</keyword>
<dbReference type="InterPro" id="IPR036291">
    <property type="entry name" value="NAD(P)-bd_dom_sf"/>
</dbReference>
<accession>C8W3C8</accession>
<dbReference type="UniPathway" id="UPA00122">
    <property type="reaction ID" value="UER00961"/>
</dbReference>
<dbReference type="PANTHER" id="PTHR21363">
    <property type="entry name" value="PREPHENATE DEHYDROGENASE"/>
    <property type="match status" value="1"/>
</dbReference>
<dbReference type="InterPro" id="IPR008927">
    <property type="entry name" value="6-PGluconate_DH-like_C_sf"/>
</dbReference>
<evidence type="ECO:0000313" key="14">
    <source>
        <dbReference type="Proteomes" id="UP000002217"/>
    </source>
</evidence>
<gene>
    <name evidence="13" type="ordered locus">Dtox_1009</name>
</gene>
<dbReference type="Proteomes" id="UP000002217">
    <property type="component" value="Chromosome"/>
</dbReference>
<dbReference type="EMBL" id="CP001720">
    <property type="protein sequence ID" value="ACV61895.1"/>
    <property type="molecule type" value="Genomic_DNA"/>
</dbReference>
<evidence type="ECO:0000313" key="13">
    <source>
        <dbReference type="EMBL" id="ACV61895.1"/>
    </source>
</evidence>
<dbReference type="GO" id="GO:0006571">
    <property type="term" value="P:tyrosine biosynthetic process"/>
    <property type="evidence" value="ECO:0007669"/>
    <property type="project" value="UniProtKB-UniPathway"/>
</dbReference>
<evidence type="ECO:0000256" key="6">
    <source>
        <dbReference type="ARBA" id="ARBA00022605"/>
    </source>
</evidence>
<dbReference type="GO" id="GO:0070403">
    <property type="term" value="F:NAD+ binding"/>
    <property type="evidence" value="ECO:0007669"/>
    <property type="project" value="InterPro"/>
</dbReference>
<evidence type="ECO:0000256" key="7">
    <source>
        <dbReference type="ARBA" id="ARBA00023002"/>
    </source>
</evidence>
<keyword evidence="6" id="KW-0028">Amino-acid biosynthesis</keyword>
<dbReference type="PROSITE" id="PS51671">
    <property type="entry name" value="ACT"/>
    <property type="match status" value="1"/>
</dbReference>
<dbReference type="Pfam" id="PF02153">
    <property type="entry name" value="PDH_N"/>
    <property type="match status" value="1"/>
</dbReference>
<sequence>MFKKIAIVGVGLIGGSIGLSLSNKLTDVKITGIDLDKENLRLALELGAVSETTVSLEEGVRAAELVILAAPVAQSVILLERMLPYLSAGTVITDVGSTKMEITARAAALLPGDIYFVGGHPMAGSEISGVLGADSHLFENAYYLLTINEDTDVAALSKVKYMVSLLGARTVELAPEEHDQSVAVISHLPHLVAYTLVNTLAALPGWESILPLAAGGFKDTTRIAMSNAVMWRDIFLSNREKVLQVLADFNMQLALFKEAVEKSDDKKIMGLIQEAAKVRAAVPAKSKGYFPALYEIVVTIPDRPGMIADVTGYLGELDINISDIEILRVREGHEGTIRLAFIDEFRQEAALRTLQEQGFLVRKR</sequence>
<dbReference type="InterPro" id="IPR002912">
    <property type="entry name" value="ACT_dom"/>
</dbReference>
<dbReference type="SUPFAM" id="SSF48179">
    <property type="entry name" value="6-phosphogluconate dehydrogenase C-terminal domain-like"/>
    <property type="match status" value="1"/>
</dbReference>
<dbReference type="InterPro" id="IPR003099">
    <property type="entry name" value="Prephen_DH"/>
</dbReference>
<dbReference type="EC" id="1.3.1.12" evidence="3"/>
<dbReference type="Pfam" id="PF20463">
    <property type="entry name" value="PDH_C"/>
    <property type="match status" value="1"/>
</dbReference>
<evidence type="ECO:0000256" key="9">
    <source>
        <dbReference type="ARBA" id="ARBA00023141"/>
    </source>
</evidence>
<keyword evidence="8" id="KW-0520">NAD</keyword>
<evidence type="ECO:0000256" key="10">
    <source>
        <dbReference type="ARBA" id="ARBA00049260"/>
    </source>
</evidence>
<feature type="domain" description="ACT" evidence="12">
    <location>
        <begin position="295"/>
        <end position="364"/>
    </location>
</feature>
<evidence type="ECO:0000259" key="12">
    <source>
        <dbReference type="PROSITE" id="PS51671"/>
    </source>
</evidence>
<evidence type="ECO:0000256" key="8">
    <source>
        <dbReference type="ARBA" id="ARBA00023027"/>
    </source>
</evidence>
<dbReference type="InterPro" id="IPR046825">
    <property type="entry name" value="PDH_C"/>
</dbReference>
<dbReference type="Gene3D" id="3.30.70.260">
    <property type="match status" value="1"/>
</dbReference>
<evidence type="ECO:0000259" key="11">
    <source>
        <dbReference type="PROSITE" id="PS51176"/>
    </source>
</evidence>
<dbReference type="STRING" id="485916.Dtox_1009"/>
<reference evidence="13 14" key="1">
    <citation type="journal article" date="2009" name="Stand. Genomic Sci.">
        <title>Complete genome sequence of Desulfotomaculum acetoxidans type strain (5575).</title>
        <authorList>
            <person name="Spring S."/>
            <person name="Lapidus A."/>
            <person name="Schroder M."/>
            <person name="Gleim D."/>
            <person name="Sims D."/>
            <person name="Meincke L."/>
            <person name="Glavina Del Rio T."/>
            <person name="Tice H."/>
            <person name="Copeland A."/>
            <person name="Cheng J.F."/>
            <person name="Lucas S."/>
            <person name="Chen F."/>
            <person name="Nolan M."/>
            <person name="Bruce D."/>
            <person name="Goodwin L."/>
            <person name="Pitluck S."/>
            <person name="Ivanova N."/>
            <person name="Mavromatis K."/>
            <person name="Mikhailova N."/>
            <person name="Pati A."/>
            <person name="Chen A."/>
            <person name="Palaniappan K."/>
            <person name="Land M."/>
            <person name="Hauser L."/>
            <person name="Chang Y.J."/>
            <person name="Jeffries C.D."/>
            <person name="Chain P."/>
            <person name="Saunders E."/>
            <person name="Brettin T."/>
            <person name="Detter J.C."/>
            <person name="Goker M."/>
            <person name="Bristow J."/>
            <person name="Eisen J.A."/>
            <person name="Markowitz V."/>
            <person name="Hugenholtz P."/>
            <person name="Kyrpides N.C."/>
            <person name="Klenk H.P."/>
            <person name="Han C."/>
        </authorList>
    </citation>
    <scope>NUCLEOTIDE SEQUENCE [LARGE SCALE GENOMIC DNA]</scope>
    <source>
        <strain evidence="14">ATCC 49208 / DSM 771 / VKM B-1644</strain>
    </source>
</reference>
<dbReference type="InterPro" id="IPR050812">
    <property type="entry name" value="Preph/Arog_dehydrog"/>
</dbReference>
<dbReference type="GO" id="GO:0008977">
    <property type="term" value="F:prephenate dehydrogenase (NAD+) activity"/>
    <property type="evidence" value="ECO:0007669"/>
    <property type="project" value="UniProtKB-EC"/>
</dbReference>
<evidence type="ECO:0000256" key="3">
    <source>
        <dbReference type="ARBA" id="ARBA00012068"/>
    </source>
</evidence>
<keyword evidence="14" id="KW-1185">Reference proteome</keyword>
<dbReference type="FunFam" id="3.40.50.720:FF:000208">
    <property type="entry name" value="Prephenate dehydrogenase"/>
    <property type="match status" value="1"/>
</dbReference>